<dbReference type="Pfam" id="PF09527">
    <property type="entry name" value="ATPase_gene1"/>
    <property type="match status" value="1"/>
</dbReference>
<evidence type="ECO:0000313" key="2">
    <source>
        <dbReference type="EMBL" id="OIO07594.1"/>
    </source>
</evidence>
<evidence type="ECO:0000313" key="3">
    <source>
        <dbReference type="Proteomes" id="UP000182860"/>
    </source>
</evidence>
<keyword evidence="1" id="KW-0812">Transmembrane</keyword>
<comment type="caution">
    <text evidence="2">The sequence shown here is derived from an EMBL/GenBank/DDBJ whole genome shotgun (WGS) entry which is preliminary data.</text>
</comment>
<name>A0A1J4T743_9BACT</name>
<proteinExistence type="predicted"/>
<reference evidence="2 3" key="1">
    <citation type="journal article" date="2016" name="Environ. Microbiol.">
        <title>Genomic resolution of a cold subsurface aquifer community provides metabolic insights for novel microbes adapted to high CO concentrations.</title>
        <authorList>
            <person name="Probst A.J."/>
            <person name="Castelle C.J."/>
            <person name="Singh A."/>
            <person name="Brown C.T."/>
            <person name="Anantharaman K."/>
            <person name="Sharon I."/>
            <person name="Hug L.A."/>
            <person name="Burstein D."/>
            <person name="Emerson J.B."/>
            <person name="Thomas B.C."/>
            <person name="Banfield J.F."/>
        </authorList>
    </citation>
    <scope>NUCLEOTIDE SEQUENCE [LARGE SCALE GENOMIC DNA]</scope>
    <source>
        <strain evidence="2">CG1_02_41_21</strain>
    </source>
</reference>
<organism evidence="2 3">
    <name type="scientific">Candidatus Falkowbacteria bacterium CG1_02_41_21</name>
    <dbReference type="NCBI Taxonomy" id="1805147"/>
    <lineage>
        <taxon>Bacteria</taxon>
        <taxon>Candidatus Falkowiibacteriota</taxon>
    </lineage>
</organism>
<keyword evidence="1" id="KW-1133">Transmembrane helix</keyword>
<accession>A0A1J4T743</accession>
<dbReference type="InterPro" id="IPR032820">
    <property type="entry name" value="ATPase_put"/>
</dbReference>
<gene>
    <name evidence="2" type="ORF">AUJ35_01815</name>
</gene>
<protein>
    <recommendedName>
        <fullName evidence="4">F0F1-ATPase subunit</fullName>
    </recommendedName>
</protein>
<feature type="transmembrane region" description="Helical" evidence="1">
    <location>
        <begin position="21"/>
        <end position="39"/>
    </location>
</feature>
<feature type="transmembrane region" description="Helical" evidence="1">
    <location>
        <begin position="51"/>
        <end position="70"/>
    </location>
</feature>
<evidence type="ECO:0008006" key="4">
    <source>
        <dbReference type="Google" id="ProtNLM"/>
    </source>
</evidence>
<keyword evidence="1" id="KW-0472">Membrane</keyword>
<dbReference type="Proteomes" id="UP000182860">
    <property type="component" value="Unassembled WGS sequence"/>
</dbReference>
<dbReference type="AlphaFoldDB" id="A0A1J4T743"/>
<dbReference type="EMBL" id="MNUV01000033">
    <property type="protein sequence ID" value="OIO07594.1"/>
    <property type="molecule type" value="Genomic_DNA"/>
</dbReference>
<evidence type="ECO:0000256" key="1">
    <source>
        <dbReference type="SAM" id="Phobius"/>
    </source>
</evidence>
<sequence>MPEKKIEKNYWVEPLQMFFRLSAWIVFPVLLGALLGKWLDKKYDSSPRWFLIVIGLSFIISMIGLVKDTLKEYKNIDKHK</sequence>